<dbReference type="Proteomes" id="UP001060170">
    <property type="component" value="Chromosome 16"/>
</dbReference>
<accession>A0ACC0DS10</accession>
<evidence type="ECO:0000313" key="1">
    <source>
        <dbReference type="EMBL" id="KAI7938344.1"/>
    </source>
</evidence>
<reference evidence="2" key="1">
    <citation type="journal article" date="2018" name="BMC Genomics">
        <title>Genomic insights into host adaptation between the wheat stripe rust pathogen (Puccinia striiformis f. sp. tritici) and the barley stripe rust pathogen (Puccinia striiformis f. sp. hordei).</title>
        <authorList>
            <person name="Xia C."/>
            <person name="Wang M."/>
            <person name="Yin C."/>
            <person name="Cornejo O.E."/>
            <person name="Hulbert S.H."/>
            <person name="Chen X."/>
        </authorList>
    </citation>
    <scope>NUCLEOTIDE SEQUENCE [LARGE SCALE GENOMIC DNA]</scope>
    <source>
        <strain evidence="2">93-210</strain>
    </source>
</reference>
<organism evidence="1 2">
    <name type="scientific">Puccinia striiformis f. sp. tritici</name>
    <dbReference type="NCBI Taxonomy" id="168172"/>
    <lineage>
        <taxon>Eukaryota</taxon>
        <taxon>Fungi</taxon>
        <taxon>Dikarya</taxon>
        <taxon>Basidiomycota</taxon>
        <taxon>Pucciniomycotina</taxon>
        <taxon>Pucciniomycetes</taxon>
        <taxon>Pucciniales</taxon>
        <taxon>Pucciniaceae</taxon>
        <taxon>Puccinia</taxon>
    </lineage>
</organism>
<reference evidence="1 2" key="3">
    <citation type="journal article" date="2022" name="Microbiol. Spectr.">
        <title>Folding features and dynamics of 3D genome architecture in plant fungal pathogens.</title>
        <authorList>
            <person name="Xia C."/>
        </authorList>
    </citation>
    <scope>NUCLEOTIDE SEQUENCE [LARGE SCALE GENOMIC DNA]</scope>
    <source>
        <strain evidence="1 2">93-210</strain>
    </source>
</reference>
<proteinExistence type="predicted"/>
<keyword evidence="2" id="KW-1185">Reference proteome</keyword>
<protein>
    <submittedName>
        <fullName evidence="1">Uncharacterized protein</fullName>
    </submittedName>
</protein>
<evidence type="ECO:0000313" key="2">
    <source>
        <dbReference type="Proteomes" id="UP001060170"/>
    </source>
</evidence>
<comment type="caution">
    <text evidence="1">The sequence shown here is derived from an EMBL/GenBank/DDBJ whole genome shotgun (WGS) entry which is preliminary data.</text>
</comment>
<gene>
    <name evidence="1" type="ORF">MJO28_015264</name>
</gene>
<dbReference type="EMBL" id="CM045880">
    <property type="protein sequence ID" value="KAI7938344.1"/>
    <property type="molecule type" value="Genomic_DNA"/>
</dbReference>
<sequence length="64" mass="7101">MSMALNKTLIMSMAINNWYLPAIKKTIYSVNGWSINFLEELRLTRLSLMAGYCTAAEAVNAVSA</sequence>
<name>A0ACC0DS10_9BASI</name>
<reference evidence="2" key="2">
    <citation type="journal article" date="2018" name="Mol. Plant Microbe Interact.">
        <title>Genome sequence resources for the wheat stripe rust pathogen (Puccinia striiformis f. sp. tritici) and the barley stripe rust pathogen (Puccinia striiformis f. sp. hordei).</title>
        <authorList>
            <person name="Xia C."/>
            <person name="Wang M."/>
            <person name="Yin C."/>
            <person name="Cornejo O.E."/>
            <person name="Hulbert S.H."/>
            <person name="Chen X."/>
        </authorList>
    </citation>
    <scope>NUCLEOTIDE SEQUENCE [LARGE SCALE GENOMIC DNA]</scope>
    <source>
        <strain evidence="2">93-210</strain>
    </source>
</reference>